<dbReference type="PANTHER" id="PTHR43489:SF7">
    <property type="entry name" value="3-DEHYDRO-D-GULOSIDE 4-EPIMERASE-RELATED"/>
    <property type="match status" value="1"/>
</dbReference>
<gene>
    <name evidence="3" type="ORF">Q0590_31815</name>
</gene>
<dbReference type="SUPFAM" id="SSF51658">
    <property type="entry name" value="Xylose isomerase-like"/>
    <property type="match status" value="1"/>
</dbReference>
<dbReference type="Gene3D" id="3.20.20.150">
    <property type="entry name" value="Divalent-metal-dependent TIM barrel enzymes"/>
    <property type="match status" value="1"/>
</dbReference>
<evidence type="ECO:0000313" key="3">
    <source>
        <dbReference type="EMBL" id="MDO1450905.1"/>
    </source>
</evidence>
<accession>A0ABT8RFM2</accession>
<evidence type="ECO:0000313" key="4">
    <source>
        <dbReference type="Proteomes" id="UP001168528"/>
    </source>
</evidence>
<keyword evidence="1 3" id="KW-0413">Isomerase</keyword>
<organism evidence="3 4">
    <name type="scientific">Rhodocytophaga aerolata</name>
    <dbReference type="NCBI Taxonomy" id="455078"/>
    <lineage>
        <taxon>Bacteria</taxon>
        <taxon>Pseudomonadati</taxon>
        <taxon>Bacteroidota</taxon>
        <taxon>Cytophagia</taxon>
        <taxon>Cytophagales</taxon>
        <taxon>Rhodocytophagaceae</taxon>
        <taxon>Rhodocytophaga</taxon>
    </lineage>
</organism>
<dbReference type="GO" id="GO:0016853">
    <property type="term" value="F:isomerase activity"/>
    <property type="evidence" value="ECO:0007669"/>
    <property type="project" value="UniProtKB-KW"/>
</dbReference>
<dbReference type="InterPro" id="IPR036237">
    <property type="entry name" value="Xyl_isomerase-like_sf"/>
</dbReference>
<sequence>MIKSSVTIALVPQIKTGPWIYWEDLEGSIAKAAKLGFDGIELFTSSASAIDSTHLQALLADTGLALAAVGTGAGKVIHGLTLTDPDPHIRKEAISFITEMISFGANFGAPAIIGSMQGNVTSGLAREKVLTWLAEGLTILGKHAEANQVTLIYEPLNRYETNLINTLEEGASFISSLPTHAIRLLADLFHMNIEEASLPESIRKNSLLIGHIHLADSNRRPMGMGHTGMPAIAAVLQEVGYQGYLSAEAFPWPTPDEAAKQTIASFKQHFGNKLSM</sequence>
<dbReference type="InterPro" id="IPR050417">
    <property type="entry name" value="Sugar_Epim/Isomerase"/>
</dbReference>
<protein>
    <submittedName>
        <fullName evidence="3">Sugar phosphate isomerase/epimerase family protein</fullName>
    </submittedName>
</protein>
<dbReference type="EMBL" id="JAUKPO010000038">
    <property type="protein sequence ID" value="MDO1450905.1"/>
    <property type="molecule type" value="Genomic_DNA"/>
</dbReference>
<name>A0ABT8RFM2_9BACT</name>
<comment type="caution">
    <text evidence="3">The sequence shown here is derived from an EMBL/GenBank/DDBJ whole genome shotgun (WGS) entry which is preliminary data.</text>
</comment>
<keyword evidence="4" id="KW-1185">Reference proteome</keyword>
<dbReference type="RefSeq" id="WP_302041704.1">
    <property type="nucleotide sequence ID" value="NZ_JAUKPO010000038.1"/>
</dbReference>
<dbReference type="Proteomes" id="UP001168528">
    <property type="component" value="Unassembled WGS sequence"/>
</dbReference>
<reference evidence="3" key="1">
    <citation type="submission" date="2023-07" db="EMBL/GenBank/DDBJ databases">
        <title>The genome sequence of Rhodocytophaga aerolata KACC 12507.</title>
        <authorList>
            <person name="Zhang X."/>
        </authorList>
    </citation>
    <scope>NUCLEOTIDE SEQUENCE</scope>
    <source>
        <strain evidence="3">KACC 12507</strain>
    </source>
</reference>
<dbReference type="Pfam" id="PF01261">
    <property type="entry name" value="AP_endonuc_2"/>
    <property type="match status" value="1"/>
</dbReference>
<dbReference type="PANTHER" id="PTHR43489">
    <property type="entry name" value="ISOMERASE"/>
    <property type="match status" value="1"/>
</dbReference>
<evidence type="ECO:0000259" key="2">
    <source>
        <dbReference type="Pfam" id="PF01261"/>
    </source>
</evidence>
<proteinExistence type="predicted"/>
<evidence type="ECO:0000256" key="1">
    <source>
        <dbReference type="ARBA" id="ARBA00023235"/>
    </source>
</evidence>
<feature type="domain" description="Xylose isomerase-like TIM barrel" evidence="2">
    <location>
        <begin position="29"/>
        <end position="268"/>
    </location>
</feature>
<dbReference type="InterPro" id="IPR013022">
    <property type="entry name" value="Xyl_isomerase-like_TIM-brl"/>
</dbReference>